<evidence type="ECO:0000259" key="1">
    <source>
        <dbReference type="Pfam" id="PF04734"/>
    </source>
</evidence>
<protein>
    <recommendedName>
        <fullName evidence="1">Neutral/alkaline non-lysosomal ceramidase N-terminal domain-containing protein</fullName>
    </recommendedName>
</protein>
<dbReference type="AlphaFoldDB" id="A0A6C2YMU4"/>
<organism evidence="2">
    <name type="scientific">Tuwongella immobilis</name>
    <dbReference type="NCBI Taxonomy" id="692036"/>
    <lineage>
        <taxon>Bacteria</taxon>
        <taxon>Pseudomonadati</taxon>
        <taxon>Planctomycetota</taxon>
        <taxon>Planctomycetia</taxon>
        <taxon>Gemmatales</taxon>
        <taxon>Gemmataceae</taxon>
        <taxon>Tuwongella</taxon>
    </lineage>
</organism>
<keyword evidence="3" id="KW-1185">Reference proteome</keyword>
<dbReference type="Proteomes" id="UP000464378">
    <property type="component" value="Chromosome"/>
</dbReference>
<name>A0A6C2YMU4_9BACT</name>
<sequence>MSIHSIPGIRSGRLLLLAILLGLPLQTAAAPLKIGVAAVDVSPQEFPINMPGGFGPNMAESSNDPLHSRAFVLSDGETTIALVLVDNLGVAQPVVDEAKLLASRKTPILPEHILISATHTHSAPASNVIDGPAPAVSYRKRLLGGIVDSIVQAHSKLRPAGIASASHALPDEVFNRRWFLKPGKMPLNPFGGTDLVKMNPPISPDVLLHPAGTTDPEVAVLSMVELPSKRPLGIYANYALHYVGGTPSKKVSADYFGEFARLMPARLNAPSDFVAALTNGASGNINNIPFNSPMPRPPREPMEQIRIVAGKTADAVWHARQKISVYHSDVKLGMLTRPITLKYRKPDPEMLKRAETIASTTDAEAKKQYPPLADSYANRTIDLAKRPATVTLPLQAIAIGQTAIVAIPFETFVEIGLDIKKRSPFAHTIVVGIANGYNGYLPPPEQHRLGGYETWLGTNNVQEDTSVLITEQLLSMLGDLSARQARSLPGSK</sequence>
<reference evidence="2" key="1">
    <citation type="submission" date="2019-04" db="EMBL/GenBank/DDBJ databases">
        <authorList>
            <consortium name="Science for Life Laboratories"/>
        </authorList>
    </citation>
    <scope>NUCLEOTIDE SEQUENCE</scope>
    <source>
        <strain evidence="2">MBLW1</strain>
    </source>
</reference>
<proteinExistence type="predicted"/>
<gene>
    <name evidence="2" type="ORF">GMBLW1_10420</name>
</gene>
<dbReference type="KEGG" id="tim:GMBLW1_10420"/>
<dbReference type="InParanoid" id="A0A6C2YMU4"/>
<dbReference type="Pfam" id="PF04734">
    <property type="entry name" value="Ceramidase_alk"/>
    <property type="match status" value="1"/>
</dbReference>
<evidence type="ECO:0000313" key="3">
    <source>
        <dbReference type="Proteomes" id="UP000464378"/>
    </source>
</evidence>
<accession>A0A6C2YMU4</accession>
<dbReference type="InterPro" id="IPR031329">
    <property type="entry name" value="NEUT/ALK_ceramidase_N"/>
</dbReference>
<dbReference type="RefSeq" id="WP_162658039.1">
    <property type="nucleotide sequence ID" value="NZ_LR593887.1"/>
</dbReference>
<dbReference type="EMBL" id="LR593887">
    <property type="protein sequence ID" value="VTS02842.1"/>
    <property type="molecule type" value="Genomic_DNA"/>
</dbReference>
<dbReference type="EMBL" id="LR586016">
    <property type="protein sequence ID" value="VIP02918.1"/>
    <property type="molecule type" value="Genomic_DNA"/>
</dbReference>
<feature type="domain" description="Neutral/alkaline non-lysosomal ceramidase N-terminal" evidence="1">
    <location>
        <begin position="34"/>
        <end position="285"/>
    </location>
</feature>
<evidence type="ECO:0000313" key="2">
    <source>
        <dbReference type="EMBL" id="VIP02918.1"/>
    </source>
</evidence>